<comment type="caution">
    <text evidence="2">The sequence shown here is derived from an EMBL/GenBank/DDBJ whole genome shotgun (WGS) entry which is preliminary data.</text>
</comment>
<feature type="region of interest" description="Disordered" evidence="1">
    <location>
        <begin position="213"/>
        <end position="441"/>
    </location>
</feature>
<dbReference type="AlphaFoldDB" id="A0A2G8SCN3"/>
<dbReference type="OrthoDB" id="2749210at2759"/>
<feature type="compositionally biased region" description="Basic and acidic residues" evidence="1">
    <location>
        <begin position="262"/>
        <end position="272"/>
    </location>
</feature>
<dbReference type="EMBL" id="AYKW01000012">
    <property type="protein sequence ID" value="PIL31348.1"/>
    <property type="molecule type" value="Genomic_DNA"/>
</dbReference>
<protein>
    <submittedName>
        <fullName evidence="2">Uncharacterized protein</fullName>
    </submittedName>
</protein>
<feature type="compositionally biased region" description="Low complexity" evidence="1">
    <location>
        <begin position="109"/>
        <end position="118"/>
    </location>
</feature>
<feature type="region of interest" description="Disordered" evidence="1">
    <location>
        <begin position="109"/>
        <end position="180"/>
    </location>
</feature>
<feature type="compositionally biased region" description="Polar residues" evidence="1">
    <location>
        <begin position="386"/>
        <end position="402"/>
    </location>
</feature>
<accession>A0A2G8SCN3</accession>
<feature type="compositionally biased region" description="Polar residues" evidence="1">
    <location>
        <begin position="139"/>
        <end position="180"/>
    </location>
</feature>
<evidence type="ECO:0000313" key="2">
    <source>
        <dbReference type="EMBL" id="PIL31348.1"/>
    </source>
</evidence>
<dbReference type="Proteomes" id="UP000230002">
    <property type="component" value="Unassembled WGS sequence"/>
</dbReference>
<organism evidence="2 3">
    <name type="scientific">Ganoderma sinense ZZ0214-1</name>
    <dbReference type="NCBI Taxonomy" id="1077348"/>
    <lineage>
        <taxon>Eukaryota</taxon>
        <taxon>Fungi</taxon>
        <taxon>Dikarya</taxon>
        <taxon>Basidiomycota</taxon>
        <taxon>Agaricomycotina</taxon>
        <taxon>Agaricomycetes</taxon>
        <taxon>Polyporales</taxon>
        <taxon>Polyporaceae</taxon>
        <taxon>Ganoderma</taxon>
    </lineage>
</organism>
<name>A0A2G8SCN3_9APHY</name>
<feature type="compositionally biased region" description="Low complexity" evidence="1">
    <location>
        <begin position="213"/>
        <end position="231"/>
    </location>
</feature>
<proteinExistence type="predicted"/>
<evidence type="ECO:0000313" key="3">
    <source>
        <dbReference type="Proteomes" id="UP000230002"/>
    </source>
</evidence>
<keyword evidence="3" id="KW-1185">Reference proteome</keyword>
<feature type="compositionally biased region" description="Low complexity" evidence="1">
    <location>
        <begin position="368"/>
        <end position="380"/>
    </location>
</feature>
<feature type="compositionally biased region" description="Low complexity" evidence="1">
    <location>
        <begin position="310"/>
        <end position="360"/>
    </location>
</feature>
<gene>
    <name evidence="2" type="ORF">GSI_06046</name>
</gene>
<reference evidence="2 3" key="1">
    <citation type="journal article" date="2015" name="Sci. Rep.">
        <title>Chromosome-level genome map provides insights into diverse defense mechanisms in the medicinal fungus Ganoderma sinense.</title>
        <authorList>
            <person name="Zhu Y."/>
            <person name="Xu J."/>
            <person name="Sun C."/>
            <person name="Zhou S."/>
            <person name="Xu H."/>
            <person name="Nelson D.R."/>
            <person name="Qian J."/>
            <person name="Song J."/>
            <person name="Luo H."/>
            <person name="Xiang L."/>
            <person name="Li Y."/>
            <person name="Xu Z."/>
            <person name="Ji A."/>
            <person name="Wang L."/>
            <person name="Lu S."/>
            <person name="Hayward A."/>
            <person name="Sun W."/>
            <person name="Li X."/>
            <person name="Schwartz D.C."/>
            <person name="Wang Y."/>
            <person name="Chen S."/>
        </authorList>
    </citation>
    <scope>NUCLEOTIDE SEQUENCE [LARGE SCALE GENOMIC DNA]</scope>
    <source>
        <strain evidence="2 3">ZZ0214-1</strain>
    </source>
</reference>
<sequence>MIPGYENVYIRGERDEWNVWHKSVDYGQKRYCNDKNKFKHSYHPWLRDRLLQFNGTDLGWYPRRLNRGSLCESRPYPKTPSLRGVSAHGFEFIIRRAGVWSSTSDNLLASPASSTATSRPHNPQRSPYRSLKFIDRPTNDSSSTGGSANSCRPETRSTQGSSACGTEHPPTSNNCSLSSPEICTPGQRAIRGSKFKFIGLLPASGTCIPASGGTAPQVQPAAAPKSAAPGGVQSATSTSKPPLRSATALPAQQVSLVPADPPKYEDVVSETRVKRRRSSSPLSYASKERSPSPKRPNLDLKVNGSSDAIQAATATSVPPATTASQAPAPSLPSSAPAVQPSPVPTTQVSHPSDVQSRPSPTTQPPPDSSVTPSSAPVVQPDPSASPPSLTRSASAQNSSSVMNDAAAPSKPLKPLDAEAGSTVSENTVKEPPPRDPASTGTFLSSLPLPLSHHVAVFTAVGVTNRDHFRLLARLPKPDLDKFLTTVRERGLSFMESLVLRCALNGLRQPSEAVQAQGGPTTIEAWLEQMGPSMAHHAHVFRDLGIDIEHVPVLAQLDPETFQEFENALDAAGLTWIERFVITAKIRDGGRPDAK</sequence>
<evidence type="ECO:0000256" key="1">
    <source>
        <dbReference type="SAM" id="MobiDB-lite"/>
    </source>
</evidence>